<keyword evidence="9 11" id="KW-0378">Hydrolase</keyword>
<dbReference type="AlphaFoldDB" id="A0AA37RY66"/>
<keyword evidence="7" id="KW-0732">Signal</keyword>
<evidence type="ECO:0000256" key="6">
    <source>
        <dbReference type="ARBA" id="ARBA00022723"/>
    </source>
</evidence>
<comment type="cofactor">
    <cofactor evidence="3">
        <name>a divalent metal cation</name>
        <dbReference type="ChEBI" id="CHEBI:60240"/>
    </cofactor>
</comment>
<gene>
    <name evidence="14" type="primary">cpdB</name>
    <name evidence="14" type="ORF">GCM10007895_27170</name>
</gene>
<keyword evidence="8 11" id="KW-0547">Nucleotide-binding</keyword>
<dbReference type="Gene3D" id="3.60.21.10">
    <property type="match status" value="1"/>
</dbReference>
<evidence type="ECO:0000256" key="8">
    <source>
        <dbReference type="ARBA" id="ARBA00022741"/>
    </source>
</evidence>
<dbReference type="InterPro" id="IPR006146">
    <property type="entry name" value="5'-Nucleotdase_CS"/>
</dbReference>
<dbReference type="InterPro" id="IPR029052">
    <property type="entry name" value="Metallo-depent_PP-like"/>
</dbReference>
<comment type="similarity">
    <text evidence="5 11">Belongs to the 5'-nucleotidase family.</text>
</comment>
<dbReference type="PROSITE" id="PS00785">
    <property type="entry name" value="5_NUCLEOTIDASE_1"/>
    <property type="match status" value="1"/>
</dbReference>
<protein>
    <submittedName>
        <fullName evidence="14">2',3'-cyclic-nucleotide 2'-phosphodiesterase</fullName>
    </submittedName>
</protein>
<evidence type="ECO:0000313" key="15">
    <source>
        <dbReference type="Proteomes" id="UP001161422"/>
    </source>
</evidence>
<dbReference type="PANTHER" id="PTHR11575">
    <property type="entry name" value="5'-NUCLEOTIDASE-RELATED"/>
    <property type="match status" value="1"/>
</dbReference>
<dbReference type="RefSeq" id="WP_095504744.1">
    <property type="nucleotide sequence ID" value="NZ_BSNC01000006.1"/>
</dbReference>
<comment type="catalytic activity">
    <reaction evidence="2">
        <text>a nucleoside 2',3'-cyclic phosphate + H2O = a nucleoside 3'-phosphate + H(+)</text>
        <dbReference type="Rhea" id="RHEA:19621"/>
        <dbReference type="ChEBI" id="CHEBI:15377"/>
        <dbReference type="ChEBI" id="CHEBI:15378"/>
        <dbReference type="ChEBI" id="CHEBI:66949"/>
        <dbReference type="ChEBI" id="CHEBI:66954"/>
        <dbReference type="EC" id="3.1.4.16"/>
    </reaction>
</comment>
<evidence type="ECO:0000256" key="11">
    <source>
        <dbReference type="RuleBase" id="RU362119"/>
    </source>
</evidence>
<dbReference type="InterPro" id="IPR036907">
    <property type="entry name" value="5'-Nucleotdase_C_sf"/>
</dbReference>
<evidence type="ECO:0000256" key="10">
    <source>
        <dbReference type="ARBA" id="ARBA00023268"/>
    </source>
</evidence>
<reference evidence="14" key="1">
    <citation type="journal article" date="2014" name="Int. J. Syst. Evol. Microbiol.">
        <title>Complete genome sequence of Corynebacterium casei LMG S-19264T (=DSM 44701T), isolated from a smear-ripened cheese.</title>
        <authorList>
            <consortium name="US DOE Joint Genome Institute (JGI-PGF)"/>
            <person name="Walter F."/>
            <person name="Albersmeier A."/>
            <person name="Kalinowski J."/>
            <person name="Ruckert C."/>
        </authorList>
    </citation>
    <scope>NUCLEOTIDE SEQUENCE</scope>
    <source>
        <strain evidence="14">NBRC 101628</strain>
    </source>
</reference>
<comment type="catalytic activity">
    <reaction evidence="1">
        <text>a ribonucleoside 3'-phosphate + H2O = a ribonucleoside + phosphate</text>
        <dbReference type="Rhea" id="RHEA:10144"/>
        <dbReference type="ChEBI" id="CHEBI:13197"/>
        <dbReference type="ChEBI" id="CHEBI:15377"/>
        <dbReference type="ChEBI" id="CHEBI:18254"/>
        <dbReference type="ChEBI" id="CHEBI:43474"/>
        <dbReference type="EC" id="3.1.3.6"/>
    </reaction>
</comment>
<evidence type="ECO:0000256" key="5">
    <source>
        <dbReference type="ARBA" id="ARBA00006654"/>
    </source>
</evidence>
<keyword evidence="15" id="KW-1185">Reference proteome</keyword>
<dbReference type="NCBIfam" id="NF006938">
    <property type="entry name" value="PRK09420.1"/>
    <property type="match status" value="1"/>
</dbReference>
<evidence type="ECO:0000256" key="4">
    <source>
        <dbReference type="ARBA" id="ARBA00004196"/>
    </source>
</evidence>
<dbReference type="PROSITE" id="PS51257">
    <property type="entry name" value="PROKAR_LIPOPROTEIN"/>
    <property type="match status" value="1"/>
</dbReference>
<dbReference type="InterPro" id="IPR008334">
    <property type="entry name" value="5'-Nucleotdase_C"/>
</dbReference>
<evidence type="ECO:0000313" key="14">
    <source>
        <dbReference type="EMBL" id="GLP97410.1"/>
    </source>
</evidence>
<evidence type="ECO:0000256" key="2">
    <source>
        <dbReference type="ARBA" id="ARBA00001730"/>
    </source>
</evidence>
<dbReference type="EMBL" id="BSNC01000006">
    <property type="protein sequence ID" value="GLP97410.1"/>
    <property type="molecule type" value="Genomic_DNA"/>
</dbReference>
<keyword evidence="6" id="KW-0479">Metal-binding</keyword>
<keyword evidence="10" id="KW-0511">Multifunctional enzyme</keyword>
<feature type="domain" description="5'-Nucleotidase C-terminal" evidence="13">
    <location>
        <begin position="363"/>
        <end position="564"/>
    </location>
</feature>
<evidence type="ECO:0000256" key="7">
    <source>
        <dbReference type="ARBA" id="ARBA00022729"/>
    </source>
</evidence>
<dbReference type="SUPFAM" id="SSF56300">
    <property type="entry name" value="Metallo-dependent phosphatases"/>
    <property type="match status" value="1"/>
</dbReference>
<accession>A0AA37RY66</accession>
<evidence type="ECO:0000256" key="9">
    <source>
        <dbReference type="ARBA" id="ARBA00022801"/>
    </source>
</evidence>
<name>A0AA37RY66_9GAMM</name>
<dbReference type="SUPFAM" id="SSF55816">
    <property type="entry name" value="5'-nucleotidase (syn. UDP-sugar hydrolase), C-terminal domain"/>
    <property type="match status" value="1"/>
</dbReference>
<dbReference type="GO" id="GO:0008254">
    <property type="term" value="F:3'-nucleotidase activity"/>
    <property type="evidence" value="ECO:0007669"/>
    <property type="project" value="UniProtKB-EC"/>
</dbReference>
<proteinExistence type="inferred from homology"/>
<dbReference type="Pfam" id="PF02872">
    <property type="entry name" value="5_nucleotid_C"/>
    <property type="match status" value="1"/>
</dbReference>
<comment type="subcellular location">
    <subcellularLocation>
        <location evidence="4">Cell envelope</location>
    </subcellularLocation>
</comment>
<dbReference type="InterPro" id="IPR041827">
    <property type="entry name" value="CpdB_N"/>
</dbReference>
<organism evidence="14 15">
    <name type="scientific">Paraferrimonas sedimenticola</name>
    <dbReference type="NCBI Taxonomy" id="375674"/>
    <lineage>
        <taxon>Bacteria</taxon>
        <taxon>Pseudomonadati</taxon>
        <taxon>Pseudomonadota</taxon>
        <taxon>Gammaproteobacteria</taxon>
        <taxon>Alteromonadales</taxon>
        <taxon>Ferrimonadaceae</taxon>
        <taxon>Paraferrimonas</taxon>
    </lineage>
</organism>
<evidence type="ECO:0000259" key="12">
    <source>
        <dbReference type="Pfam" id="PF00149"/>
    </source>
</evidence>
<dbReference type="Gene3D" id="3.90.780.10">
    <property type="entry name" value="5'-Nucleotidase, C-terminal domain"/>
    <property type="match status" value="1"/>
</dbReference>
<sequence>MKPLLILLACISVVACQPTPTDPRIDATIQLRLLETSDLHANLMDYNYYQDRDDPSIGLARVASLIAQQRTPNSLLIDNGDLIQGSPMGDYMASLPLLDWNKHPAYKAMNELKYDVGNVGNHEFNYGLTFLFKALAGADFPYINANVVAADDASQHQFRPRVLLERTFTDTNGQPHQLNVGFIGLVPPQIMVWDKSHLTGEVQALDMVESARTQISELRKEGADLIVVIAHTGLGDPADLTSPNQEDVALALSKLDGVDALLLGHSHSVFPSSEFAGIEGVDIDTGRLNGVAAVMPGRWGDHLGQIDLTLNYSATQGWQVSASQTQSLPIFADGESKVAASADMHRVLHDDHHATLAFMQQPIGVASQPLNSYLSLLQDDPSVQIVADAQLAYVRKNLPNDLVDLPMVSVASPLKSGGRHATPNDNEQYVQVGAGELSYRNGADLYLYANTLVALKATGAQLKEWLECSANQFNQIDTGSTEAQSLINWRGHRTYNFDVIEGLHYQIDVTQPSRYNGDCRIVNDAAERIVGLEYQADNGDVLKGDAFEQQEFVVVTNNFRAFGNKFAGATAEQVVFESGYETRQLLIDFIRERSRYNPASGSFDSWVEVRPDMNWSLKPIANGSDLDIRFVTQESAAAQNYIDNFSHWPMDKVGQDELGFAEYRLDLSKQ</sequence>
<dbReference type="PANTHER" id="PTHR11575:SF6">
    <property type="entry name" value="2',3'-CYCLIC-NUCLEOTIDE 2'-PHOSPHODIESTERASE_3'-NUCLEOTIDASE"/>
    <property type="match status" value="1"/>
</dbReference>
<dbReference type="PROSITE" id="PS00786">
    <property type="entry name" value="5_NUCLEOTIDASE_2"/>
    <property type="match status" value="1"/>
</dbReference>
<dbReference type="GO" id="GO:0008663">
    <property type="term" value="F:2',3'-cyclic-nucleotide 2'-phosphodiesterase activity"/>
    <property type="evidence" value="ECO:0007669"/>
    <property type="project" value="UniProtKB-EC"/>
</dbReference>
<dbReference type="InterPro" id="IPR004843">
    <property type="entry name" value="Calcineurin-like_PHP"/>
</dbReference>
<dbReference type="GO" id="GO:0000166">
    <property type="term" value="F:nucleotide binding"/>
    <property type="evidence" value="ECO:0007669"/>
    <property type="project" value="UniProtKB-KW"/>
</dbReference>
<dbReference type="Pfam" id="PF00149">
    <property type="entry name" value="Metallophos"/>
    <property type="match status" value="1"/>
</dbReference>
<dbReference type="CDD" id="cd07410">
    <property type="entry name" value="MPP_CpdB_N"/>
    <property type="match status" value="1"/>
</dbReference>
<dbReference type="GO" id="GO:0046872">
    <property type="term" value="F:metal ion binding"/>
    <property type="evidence" value="ECO:0007669"/>
    <property type="project" value="UniProtKB-KW"/>
</dbReference>
<reference evidence="14" key="2">
    <citation type="submission" date="2023-01" db="EMBL/GenBank/DDBJ databases">
        <title>Draft genome sequence of Paraferrimonas sedimenticola strain NBRC 101628.</title>
        <authorList>
            <person name="Sun Q."/>
            <person name="Mori K."/>
        </authorList>
    </citation>
    <scope>NUCLEOTIDE SEQUENCE</scope>
    <source>
        <strain evidence="14">NBRC 101628</strain>
    </source>
</reference>
<dbReference type="PRINTS" id="PR01607">
    <property type="entry name" value="APYRASEFAMLY"/>
</dbReference>
<evidence type="ECO:0000256" key="1">
    <source>
        <dbReference type="ARBA" id="ARBA00000527"/>
    </source>
</evidence>
<dbReference type="GO" id="GO:0030288">
    <property type="term" value="C:outer membrane-bounded periplasmic space"/>
    <property type="evidence" value="ECO:0007669"/>
    <property type="project" value="TreeGrafter"/>
</dbReference>
<feature type="domain" description="Calcineurin-like phosphoesterase" evidence="12">
    <location>
        <begin position="32"/>
        <end position="268"/>
    </location>
</feature>
<evidence type="ECO:0000256" key="3">
    <source>
        <dbReference type="ARBA" id="ARBA00001968"/>
    </source>
</evidence>
<dbReference type="GO" id="GO:0009166">
    <property type="term" value="P:nucleotide catabolic process"/>
    <property type="evidence" value="ECO:0007669"/>
    <property type="project" value="InterPro"/>
</dbReference>
<comment type="caution">
    <text evidence="14">The sequence shown here is derived from an EMBL/GenBank/DDBJ whole genome shotgun (WGS) entry which is preliminary data.</text>
</comment>
<dbReference type="InterPro" id="IPR006179">
    <property type="entry name" value="5_nucleotidase/apyrase"/>
</dbReference>
<evidence type="ECO:0000259" key="13">
    <source>
        <dbReference type="Pfam" id="PF02872"/>
    </source>
</evidence>
<dbReference type="Proteomes" id="UP001161422">
    <property type="component" value="Unassembled WGS sequence"/>
</dbReference>